<gene>
    <name evidence="1" type="ORF">GPUH_LOCUS24678</name>
</gene>
<dbReference type="AlphaFoldDB" id="A0A183EUN7"/>
<sequence length="149" mass="15779">MFLKSRYVVKAQKNRSIPSVQFSRLSPVPPLPISPASNNIVEAVLTQSQARIAPLTAPSAGTDQNTFGNSVASLLASSDAMENLARFARNMLSLPISKQGNILSSLASAITAGSRIQTAPTNAVIETSVEPPSNILNAQQIFAELSKIF</sequence>
<evidence type="ECO:0000313" key="3">
    <source>
        <dbReference type="WBParaSite" id="GPUH_0002470801-mRNA-1"/>
    </source>
</evidence>
<organism evidence="3">
    <name type="scientific">Gongylonema pulchrum</name>
    <dbReference type="NCBI Taxonomy" id="637853"/>
    <lineage>
        <taxon>Eukaryota</taxon>
        <taxon>Metazoa</taxon>
        <taxon>Ecdysozoa</taxon>
        <taxon>Nematoda</taxon>
        <taxon>Chromadorea</taxon>
        <taxon>Rhabditida</taxon>
        <taxon>Spirurina</taxon>
        <taxon>Spiruromorpha</taxon>
        <taxon>Spiruroidea</taxon>
        <taxon>Gongylonematidae</taxon>
        <taxon>Gongylonema</taxon>
    </lineage>
</organism>
<reference evidence="3" key="1">
    <citation type="submission" date="2016-06" db="UniProtKB">
        <authorList>
            <consortium name="WormBaseParasite"/>
        </authorList>
    </citation>
    <scope>IDENTIFICATION</scope>
</reference>
<protein>
    <submittedName>
        <fullName evidence="3">Killing trait domain-containing protein</fullName>
    </submittedName>
</protein>
<reference evidence="1 2" key="2">
    <citation type="submission" date="2018-11" db="EMBL/GenBank/DDBJ databases">
        <authorList>
            <consortium name="Pathogen Informatics"/>
        </authorList>
    </citation>
    <scope>NUCLEOTIDE SEQUENCE [LARGE SCALE GENOMIC DNA]</scope>
</reference>
<dbReference type="OrthoDB" id="5854379at2759"/>
<dbReference type="EMBL" id="UYRT01102059">
    <property type="protein sequence ID" value="VDN43174.1"/>
    <property type="molecule type" value="Genomic_DNA"/>
</dbReference>
<dbReference type="WBParaSite" id="GPUH_0002470801-mRNA-1">
    <property type="protein sequence ID" value="GPUH_0002470801-mRNA-1"/>
    <property type="gene ID" value="GPUH_0002470801"/>
</dbReference>
<keyword evidence="2" id="KW-1185">Reference proteome</keyword>
<evidence type="ECO:0000313" key="1">
    <source>
        <dbReference type="EMBL" id="VDN43174.1"/>
    </source>
</evidence>
<proteinExistence type="predicted"/>
<dbReference type="Proteomes" id="UP000271098">
    <property type="component" value="Unassembled WGS sequence"/>
</dbReference>
<accession>A0A183EUN7</accession>
<evidence type="ECO:0000313" key="2">
    <source>
        <dbReference type="Proteomes" id="UP000271098"/>
    </source>
</evidence>
<name>A0A183EUN7_9BILA</name>